<dbReference type="SUPFAM" id="SSF158472">
    <property type="entry name" value="HAMP domain-like"/>
    <property type="match status" value="1"/>
</dbReference>
<evidence type="ECO:0000256" key="9">
    <source>
        <dbReference type="ARBA" id="ARBA00022777"/>
    </source>
</evidence>
<dbReference type="SUPFAM" id="SSF47384">
    <property type="entry name" value="Homodimeric domain of signal transducing histidine kinase"/>
    <property type="match status" value="1"/>
</dbReference>
<dbReference type="AlphaFoldDB" id="A0A161S1E7"/>
<keyword evidence="8" id="KW-0547">Nucleotide-binding</keyword>
<comment type="catalytic activity">
    <reaction evidence="1">
        <text>ATP + protein L-histidine = ADP + protein N-phospho-L-histidine.</text>
        <dbReference type="EC" id="2.7.13.3"/>
    </reaction>
</comment>
<dbReference type="SMART" id="SM00388">
    <property type="entry name" value="HisKA"/>
    <property type="match status" value="1"/>
</dbReference>
<comment type="subcellular location">
    <subcellularLocation>
        <location evidence="2">Cell membrane</location>
        <topology evidence="2">Multi-pass membrane protein</topology>
    </subcellularLocation>
</comment>
<accession>A0A161S1E7</accession>
<dbReference type="PROSITE" id="PS50109">
    <property type="entry name" value="HIS_KIN"/>
    <property type="match status" value="1"/>
</dbReference>
<dbReference type="Pfam" id="PF00512">
    <property type="entry name" value="HisKA"/>
    <property type="match status" value="1"/>
</dbReference>
<evidence type="ECO:0000256" key="4">
    <source>
        <dbReference type="ARBA" id="ARBA00022475"/>
    </source>
</evidence>
<dbReference type="OrthoDB" id="594725at2"/>
<dbReference type="InterPro" id="IPR004358">
    <property type="entry name" value="Sig_transdc_His_kin-like_C"/>
</dbReference>
<dbReference type="InterPro" id="IPR036097">
    <property type="entry name" value="HisK_dim/P_sf"/>
</dbReference>
<dbReference type="InterPro" id="IPR003661">
    <property type="entry name" value="HisK_dim/P_dom"/>
</dbReference>
<evidence type="ECO:0000256" key="2">
    <source>
        <dbReference type="ARBA" id="ARBA00004651"/>
    </source>
</evidence>
<dbReference type="SMART" id="SM00387">
    <property type="entry name" value="HATPase_c"/>
    <property type="match status" value="1"/>
</dbReference>
<dbReference type="Gene3D" id="3.30.565.10">
    <property type="entry name" value="Histidine kinase-like ATPase, C-terminal domain"/>
    <property type="match status" value="1"/>
</dbReference>
<organism evidence="17 19">
    <name type="scientific">Myroides marinus</name>
    <dbReference type="NCBI Taxonomy" id="703342"/>
    <lineage>
        <taxon>Bacteria</taxon>
        <taxon>Pseudomonadati</taxon>
        <taxon>Bacteroidota</taxon>
        <taxon>Flavobacteriia</taxon>
        <taxon>Flavobacteriales</taxon>
        <taxon>Flavobacteriaceae</taxon>
        <taxon>Myroides</taxon>
    </lineage>
</organism>
<evidence type="ECO:0000259" key="16">
    <source>
        <dbReference type="PROSITE" id="PS50885"/>
    </source>
</evidence>
<evidence type="ECO:0000256" key="14">
    <source>
        <dbReference type="SAM" id="Phobius"/>
    </source>
</evidence>
<keyword evidence="19" id="KW-1185">Reference proteome</keyword>
<keyword evidence="6" id="KW-0808">Transferase</keyword>
<dbReference type="Gene3D" id="1.10.287.130">
    <property type="match status" value="1"/>
</dbReference>
<evidence type="ECO:0000256" key="11">
    <source>
        <dbReference type="ARBA" id="ARBA00022989"/>
    </source>
</evidence>
<dbReference type="PANTHER" id="PTHR45528:SF1">
    <property type="entry name" value="SENSOR HISTIDINE KINASE CPXA"/>
    <property type="match status" value="1"/>
</dbReference>
<dbReference type="Pfam" id="PF02518">
    <property type="entry name" value="HATPase_c"/>
    <property type="match status" value="1"/>
</dbReference>
<dbReference type="GO" id="GO:0005524">
    <property type="term" value="F:ATP binding"/>
    <property type="evidence" value="ECO:0007669"/>
    <property type="project" value="UniProtKB-KW"/>
</dbReference>
<dbReference type="SUPFAM" id="SSF55874">
    <property type="entry name" value="ATPase domain of HSP90 chaperone/DNA topoisomerase II/histidine kinase"/>
    <property type="match status" value="1"/>
</dbReference>
<keyword evidence="5" id="KW-0597">Phosphoprotein</keyword>
<evidence type="ECO:0000256" key="10">
    <source>
        <dbReference type="ARBA" id="ARBA00022840"/>
    </source>
</evidence>
<evidence type="ECO:0000313" key="19">
    <source>
        <dbReference type="Proteomes" id="UP000076630"/>
    </source>
</evidence>
<dbReference type="GO" id="GO:0000155">
    <property type="term" value="F:phosphorelay sensor kinase activity"/>
    <property type="evidence" value="ECO:0007669"/>
    <property type="project" value="InterPro"/>
</dbReference>
<dbReference type="InterPro" id="IPR005467">
    <property type="entry name" value="His_kinase_dom"/>
</dbReference>
<dbReference type="GO" id="GO:0005886">
    <property type="term" value="C:plasma membrane"/>
    <property type="evidence" value="ECO:0007669"/>
    <property type="project" value="UniProtKB-SubCell"/>
</dbReference>
<reference evidence="18 20" key="2">
    <citation type="submission" date="2016-10" db="EMBL/GenBank/DDBJ databases">
        <authorList>
            <person name="de Groot N.N."/>
        </authorList>
    </citation>
    <scope>NUCLEOTIDE SEQUENCE [LARGE SCALE GENOMIC DNA]</scope>
    <source>
        <strain evidence="18 20">DSM 23048</strain>
    </source>
</reference>
<dbReference type="PANTHER" id="PTHR45528">
    <property type="entry name" value="SENSOR HISTIDINE KINASE CPXA"/>
    <property type="match status" value="1"/>
</dbReference>
<dbReference type="CDD" id="cd00082">
    <property type="entry name" value="HisKA"/>
    <property type="match status" value="1"/>
</dbReference>
<keyword evidence="13 14" id="KW-0472">Membrane</keyword>
<proteinExistence type="predicted"/>
<evidence type="ECO:0000256" key="12">
    <source>
        <dbReference type="ARBA" id="ARBA00023012"/>
    </source>
</evidence>
<gene>
    <name evidence="17" type="ORF">AV926_13400</name>
    <name evidence="18" type="ORF">SAMN04488018_103153</name>
</gene>
<keyword evidence="9 17" id="KW-0418">Kinase</keyword>
<keyword evidence="12" id="KW-0902">Two-component regulatory system</keyword>
<dbReference type="EMBL" id="FNYS01000003">
    <property type="protein sequence ID" value="SEI70476.1"/>
    <property type="molecule type" value="Genomic_DNA"/>
</dbReference>
<evidence type="ECO:0000256" key="6">
    <source>
        <dbReference type="ARBA" id="ARBA00022679"/>
    </source>
</evidence>
<reference evidence="17 19" key="1">
    <citation type="submission" date="2016-01" db="EMBL/GenBank/DDBJ databases">
        <title>Whole genome sequencing of Myroides marinus L41.</title>
        <authorList>
            <person name="Hong K.W."/>
        </authorList>
    </citation>
    <scope>NUCLEOTIDE SEQUENCE [LARGE SCALE GENOMIC DNA]</scope>
    <source>
        <strain evidence="17 19">L41</strain>
    </source>
</reference>
<dbReference type="Proteomes" id="UP000076630">
    <property type="component" value="Unassembled WGS sequence"/>
</dbReference>
<keyword evidence="4" id="KW-1003">Cell membrane</keyword>
<dbReference type="Proteomes" id="UP000183077">
    <property type="component" value="Unassembled WGS sequence"/>
</dbReference>
<evidence type="ECO:0000256" key="13">
    <source>
        <dbReference type="ARBA" id="ARBA00023136"/>
    </source>
</evidence>
<keyword evidence="10" id="KW-0067">ATP-binding</keyword>
<evidence type="ECO:0000256" key="3">
    <source>
        <dbReference type="ARBA" id="ARBA00012438"/>
    </source>
</evidence>
<evidence type="ECO:0000256" key="1">
    <source>
        <dbReference type="ARBA" id="ARBA00000085"/>
    </source>
</evidence>
<dbReference type="PROSITE" id="PS50885">
    <property type="entry name" value="HAMP"/>
    <property type="match status" value="1"/>
</dbReference>
<dbReference type="InterPro" id="IPR050398">
    <property type="entry name" value="HssS/ArlS-like"/>
</dbReference>
<evidence type="ECO:0000259" key="15">
    <source>
        <dbReference type="PROSITE" id="PS50109"/>
    </source>
</evidence>
<evidence type="ECO:0000313" key="18">
    <source>
        <dbReference type="EMBL" id="SEI70476.1"/>
    </source>
</evidence>
<dbReference type="Gene3D" id="6.10.340.10">
    <property type="match status" value="1"/>
</dbReference>
<dbReference type="InterPro" id="IPR036890">
    <property type="entry name" value="HATPase_C_sf"/>
</dbReference>
<dbReference type="GeneID" id="82256279"/>
<evidence type="ECO:0000256" key="8">
    <source>
        <dbReference type="ARBA" id="ARBA00022741"/>
    </source>
</evidence>
<dbReference type="InterPro" id="IPR003660">
    <property type="entry name" value="HAMP_dom"/>
</dbReference>
<evidence type="ECO:0000256" key="7">
    <source>
        <dbReference type="ARBA" id="ARBA00022692"/>
    </source>
</evidence>
<keyword evidence="11 14" id="KW-1133">Transmembrane helix</keyword>
<dbReference type="RefSeq" id="WP_038987327.1">
    <property type="nucleotide sequence ID" value="NZ_FNYS01000003.1"/>
</dbReference>
<evidence type="ECO:0000313" key="17">
    <source>
        <dbReference type="EMBL" id="KZE78034.1"/>
    </source>
</evidence>
<protein>
    <recommendedName>
        <fullName evidence="3">histidine kinase</fullName>
        <ecNumber evidence="3">2.7.13.3</ecNumber>
    </recommendedName>
</protein>
<dbReference type="CDD" id="cd00075">
    <property type="entry name" value="HATPase"/>
    <property type="match status" value="1"/>
</dbReference>
<keyword evidence="7 14" id="KW-0812">Transmembrane</keyword>
<evidence type="ECO:0000256" key="5">
    <source>
        <dbReference type="ARBA" id="ARBA00022553"/>
    </source>
</evidence>
<evidence type="ECO:0000313" key="20">
    <source>
        <dbReference type="Proteomes" id="UP000183077"/>
    </source>
</evidence>
<name>A0A161S1E7_9FLAO</name>
<feature type="transmembrane region" description="Helical" evidence="14">
    <location>
        <begin position="12"/>
        <end position="31"/>
    </location>
</feature>
<dbReference type="EC" id="2.7.13.3" evidence="3"/>
<dbReference type="InterPro" id="IPR003594">
    <property type="entry name" value="HATPase_dom"/>
</dbReference>
<dbReference type="PRINTS" id="PR00344">
    <property type="entry name" value="BCTRLSENSOR"/>
</dbReference>
<feature type="domain" description="HAMP" evidence="16">
    <location>
        <begin position="181"/>
        <end position="230"/>
    </location>
</feature>
<sequence length="449" mass="51313">MNLRTRLTTYSTIAFGIVFLAASLLIFLAYFSKTQDSIYRALKNTTLLSAIYYLEQDELSQSEHSVIKEEFRAAIQSKNVAVFDEANELSYGSLLDDPILTLEELNIVRTEKSHHFKNKNYFYYGIYYPDNQGDFVVFTRESTTDFIGQMQNLVFILSLVLIGGLAAIYFLSRYISNIAYKPIKNIVKQVNEVNYSNLEHGIEVPKSNDELEELISTYNNLLTRLSETFLIQKNFINYVSHEFKTPLTAISGNLEVFAQKERTPAEYQQVAHDALENIYKIENILSNLLLLSGLKHTECDRGLIRIDELIWDIYEALQEKLIEFKTMIHIDIEVEDFSKLEYKGNETLIHLALYNIIENAIKYSNNNPISIKLSVVNNHLQVIVKDQGKGIAEDELAFIKQTFYRGKNVGTIKGSGIGLSLATIIFEQHHIGFDIASDLQQGTVITLTF</sequence>
<feature type="transmembrane region" description="Helical" evidence="14">
    <location>
        <begin position="153"/>
        <end position="172"/>
    </location>
</feature>
<feature type="domain" description="Histidine kinase" evidence="15">
    <location>
        <begin position="238"/>
        <end position="449"/>
    </location>
</feature>
<dbReference type="EMBL" id="LQNU01000066">
    <property type="protein sequence ID" value="KZE78034.1"/>
    <property type="molecule type" value="Genomic_DNA"/>
</dbReference>